<dbReference type="Proteomes" id="UP001054945">
    <property type="component" value="Unassembled WGS sequence"/>
</dbReference>
<dbReference type="EMBL" id="BPLR01000993">
    <property type="protein sequence ID" value="GIY98999.1"/>
    <property type="molecule type" value="Genomic_DNA"/>
</dbReference>
<name>A0AAV4XYC4_CAEEX</name>
<keyword evidence="2" id="KW-1185">Reference proteome</keyword>
<protein>
    <submittedName>
        <fullName evidence="1">Uncharacterized protein</fullName>
    </submittedName>
</protein>
<evidence type="ECO:0000313" key="1">
    <source>
        <dbReference type="EMBL" id="GIY98999.1"/>
    </source>
</evidence>
<reference evidence="1 2" key="1">
    <citation type="submission" date="2021-06" db="EMBL/GenBank/DDBJ databases">
        <title>Caerostris extrusa draft genome.</title>
        <authorList>
            <person name="Kono N."/>
            <person name="Arakawa K."/>
        </authorList>
    </citation>
    <scope>NUCLEOTIDE SEQUENCE [LARGE SCALE GENOMIC DNA]</scope>
</reference>
<dbReference type="AlphaFoldDB" id="A0AAV4XYC4"/>
<sequence length="149" mass="16337">MGAARQMRAKVEHDLRSFRRLLSLICRDVGFLSFFPGSGLPGWLVLQPSGYGLMETSGQQPIHPASSPTPDGRRHAFPAYLATISGSLNCDPAREQTPPWAQRGDPVIIGHVTATCRRETVVADLRVPRIYSTHSGLLMFTDLAEGKHT</sequence>
<proteinExistence type="predicted"/>
<evidence type="ECO:0000313" key="2">
    <source>
        <dbReference type="Proteomes" id="UP001054945"/>
    </source>
</evidence>
<accession>A0AAV4XYC4</accession>
<comment type="caution">
    <text evidence="1">The sequence shown here is derived from an EMBL/GenBank/DDBJ whole genome shotgun (WGS) entry which is preliminary data.</text>
</comment>
<organism evidence="1 2">
    <name type="scientific">Caerostris extrusa</name>
    <name type="common">Bark spider</name>
    <name type="synonym">Caerostris bankana</name>
    <dbReference type="NCBI Taxonomy" id="172846"/>
    <lineage>
        <taxon>Eukaryota</taxon>
        <taxon>Metazoa</taxon>
        <taxon>Ecdysozoa</taxon>
        <taxon>Arthropoda</taxon>
        <taxon>Chelicerata</taxon>
        <taxon>Arachnida</taxon>
        <taxon>Araneae</taxon>
        <taxon>Araneomorphae</taxon>
        <taxon>Entelegynae</taxon>
        <taxon>Araneoidea</taxon>
        <taxon>Araneidae</taxon>
        <taxon>Caerostris</taxon>
    </lineage>
</organism>
<gene>
    <name evidence="1" type="ORF">CEXT_406931</name>
</gene>